<comment type="caution">
    <text evidence="4">The sequence shown here is derived from an EMBL/GenBank/DDBJ whole genome shotgun (WGS) entry which is preliminary data.</text>
</comment>
<dbReference type="PROSITE" id="PS50977">
    <property type="entry name" value="HTH_TETR_2"/>
    <property type="match status" value="1"/>
</dbReference>
<feature type="DNA-binding region" description="H-T-H motif" evidence="2">
    <location>
        <begin position="29"/>
        <end position="48"/>
    </location>
</feature>
<proteinExistence type="predicted"/>
<evidence type="ECO:0000313" key="5">
    <source>
        <dbReference type="Proteomes" id="UP000320811"/>
    </source>
</evidence>
<protein>
    <submittedName>
        <fullName evidence="4">TetR family transcriptional regulator</fullName>
    </submittedName>
</protein>
<dbReference type="GO" id="GO:0003677">
    <property type="term" value="F:DNA binding"/>
    <property type="evidence" value="ECO:0007669"/>
    <property type="project" value="UniProtKB-UniRule"/>
</dbReference>
<dbReference type="Gene3D" id="1.10.357.10">
    <property type="entry name" value="Tetracycline Repressor, domain 2"/>
    <property type="match status" value="1"/>
</dbReference>
<dbReference type="Proteomes" id="UP000320811">
    <property type="component" value="Unassembled WGS sequence"/>
</dbReference>
<dbReference type="RefSeq" id="WP_145668440.1">
    <property type="nucleotide sequence ID" value="NZ_VIWO01000003.1"/>
</dbReference>
<evidence type="ECO:0000313" key="4">
    <source>
        <dbReference type="EMBL" id="TWF41315.1"/>
    </source>
</evidence>
<dbReference type="Pfam" id="PF00440">
    <property type="entry name" value="TetR_N"/>
    <property type="match status" value="1"/>
</dbReference>
<dbReference type="EMBL" id="VIWO01000003">
    <property type="protein sequence ID" value="TWF41315.1"/>
    <property type="molecule type" value="Genomic_DNA"/>
</dbReference>
<dbReference type="InterPro" id="IPR001647">
    <property type="entry name" value="HTH_TetR"/>
</dbReference>
<dbReference type="OrthoDB" id="6430772at2"/>
<dbReference type="PRINTS" id="PR00455">
    <property type="entry name" value="HTHTETR"/>
</dbReference>
<evidence type="ECO:0000256" key="2">
    <source>
        <dbReference type="PROSITE-ProRule" id="PRU00335"/>
    </source>
</evidence>
<organism evidence="4 5">
    <name type="scientific">Chitinophaga polysaccharea</name>
    <dbReference type="NCBI Taxonomy" id="1293035"/>
    <lineage>
        <taxon>Bacteria</taxon>
        <taxon>Pseudomonadati</taxon>
        <taxon>Bacteroidota</taxon>
        <taxon>Chitinophagia</taxon>
        <taxon>Chitinophagales</taxon>
        <taxon>Chitinophagaceae</taxon>
        <taxon>Chitinophaga</taxon>
    </lineage>
</organism>
<dbReference type="InterPro" id="IPR050624">
    <property type="entry name" value="HTH-type_Tx_Regulator"/>
</dbReference>
<evidence type="ECO:0000256" key="1">
    <source>
        <dbReference type="ARBA" id="ARBA00023125"/>
    </source>
</evidence>
<name>A0A561PT69_9BACT</name>
<dbReference type="InterPro" id="IPR009057">
    <property type="entry name" value="Homeodomain-like_sf"/>
</dbReference>
<dbReference type="AlphaFoldDB" id="A0A561PT69"/>
<sequence length="196" mass="22562">MRYRDENKMQAIRDCAIEMVAKNGLENFGINRLAKAAGVSPATIYIYYKDKEDLLTSISIEEGVKMTRATLKGFDPNASFREGLWVQWKNRAAFSLDNLQAAEFFEQLRNSTYKDKMREAISMEFRKSMGSFVENAVKRGEINEMPLEVYWSVAFAPLYALIRFHNEGQSLDGRKFKFSESIMKQTFDCVVKGLSK</sequence>
<gene>
    <name evidence="4" type="ORF">FHW36_103119</name>
</gene>
<feature type="domain" description="HTH tetR-type" evidence="3">
    <location>
        <begin position="6"/>
        <end position="66"/>
    </location>
</feature>
<keyword evidence="5" id="KW-1185">Reference proteome</keyword>
<reference evidence="4 5" key="1">
    <citation type="submission" date="2019-06" db="EMBL/GenBank/DDBJ databases">
        <title>Sorghum-associated microbial communities from plants grown in Nebraska, USA.</title>
        <authorList>
            <person name="Schachtman D."/>
        </authorList>
    </citation>
    <scope>NUCLEOTIDE SEQUENCE [LARGE SCALE GENOMIC DNA]</scope>
    <source>
        <strain evidence="4 5">1209</strain>
    </source>
</reference>
<dbReference type="SUPFAM" id="SSF46689">
    <property type="entry name" value="Homeodomain-like"/>
    <property type="match status" value="1"/>
</dbReference>
<dbReference type="PANTHER" id="PTHR43479:SF11">
    <property type="entry name" value="ACREF_ENVCD OPERON REPRESSOR-RELATED"/>
    <property type="match status" value="1"/>
</dbReference>
<accession>A0A561PT69</accession>
<evidence type="ECO:0000259" key="3">
    <source>
        <dbReference type="PROSITE" id="PS50977"/>
    </source>
</evidence>
<dbReference type="PANTHER" id="PTHR43479">
    <property type="entry name" value="ACREF/ENVCD OPERON REPRESSOR-RELATED"/>
    <property type="match status" value="1"/>
</dbReference>
<keyword evidence="1 2" id="KW-0238">DNA-binding</keyword>